<dbReference type="EMBL" id="LCZI01001306">
    <property type="protein sequence ID" value="KKZ61398.1"/>
    <property type="molecule type" value="Genomic_DNA"/>
</dbReference>
<dbReference type="OrthoDB" id="4177236at2759"/>
<gene>
    <name evidence="2" type="ORF">EMCG_03954</name>
</gene>
<dbReference type="InterPro" id="IPR051678">
    <property type="entry name" value="AGP_Transferase"/>
</dbReference>
<dbReference type="CDD" id="cd05120">
    <property type="entry name" value="APH_ChoK_like"/>
    <property type="match status" value="1"/>
</dbReference>
<proteinExistence type="predicted"/>
<dbReference type="AlphaFoldDB" id="A0A0G2HTN8"/>
<dbReference type="Proteomes" id="UP000034164">
    <property type="component" value="Unassembled WGS sequence"/>
</dbReference>
<dbReference type="PANTHER" id="PTHR21310:SF58">
    <property type="entry name" value="AMINOGLYCOSIDE PHOSPHOTRANSFERASE DOMAIN-CONTAINING PROTEIN"/>
    <property type="match status" value="1"/>
</dbReference>
<dbReference type="InterPro" id="IPR002575">
    <property type="entry name" value="Aminoglycoside_PTrfase"/>
</dbReference>
<dbReference type="Pfam" id="PF01636">
    <property type="entry name" value="APH"/>
    <property type="match status" value="1"/>
</dbReference>
<evidence type="ECO:0000313" key="3">
    <source>
        <dbReference type="Proteomes" id="UP000034164"/>
    </source>
</evidence>
<name>A0A0G2HTN8_9EURO</name>
<feature type="domain" description="Aminoglycoside phosphotransferase" evidence="1">
    <location>
        <begin position="44"/>
        <end position="221"/>
    </location>
</feature>
<accession>A0A0G2HTN8</accession>
<evidence type="ECO:0000259" key="1">
    <source>
        <dbReference type="Pfam" id="PF01636"/>
    </source>
</evidence>
<comment type="caution">
    <text evidence="2">The sequence shown here is derived from an EMBL/GenBank/DDBJ whole genome shotgun (WGS) entry which is preliminary data.</text>
</comment>
<dbReference type="Gene3D" id="3.90.1200.10">
    <property type="match status" value="1"/>
</dbReference>
<dbReference type="SUPFAM" id="SSF56112">
    <property type="entry name" value="Protein kinase-like (PK-like)"/>
    <property type="match status" value="1"/>
</dbReference>
<sequence length="261" mass="30091">MDSDPFTPKDRYGQVVFAGFIPEFPKIIRLDEHRVLKSAITDSSETEAMEFIAANTTIPVPKVYETRWSGSRTKSSQIIMEYIPGESLDEAWGKLTHDQRMSICHQLRDYLSQLQRLKSKTNRIEAANGGPVTAGLRFPRQGGPFDSEREFNDFLVGKKGNEFPSTFRRYARAGMLDDHEIHFAHGDFSPRNIMVNENGEVKAVLDWERAGWYPEYWDQNRILSENPGIRDYYPYLEHIIPFKYVQEVIAMGYLLRISADG</sequence>
<reference evidence="3" key="1">
    <citation type="journal article" date="2015" name="PLoS Genet.">
        <title>The dynamic genome and transcriptome of the human fungal pathogen Blastomyces and close relative Emmonsia.</title>
        <authorList>
            <person name="Munoz J.F."/>
            <person name="Gauthier G.M."/>
            <person name="Desjardins C.A."/>
            <person name="Gallo J.E."/>
            <person name="Holder J."/>
            <person name="Sullivan T.D."/>
            <person name="Marty A.J."/>
            <person name="Carmen J.C."/>
            <person name="Chen Z."/>
            <person name="Ding L."/>
            <person name="Gujja S."/>
            <person name="Magrini V."/>
            <person name="Misas E."/>
            <person name="Mitreva M."/>
            <person name="Priest M."/>
            <person name="Saif S."/>
            <person name="Whiston E.A."/>
            <person name="Young S."/>
            <person name="Zeng Q."/>
            <person name="Goldman W.E."/>
            <person name="Mardis E.R."/>
            <person name="Taylor J.W."/>
            <person name="McEwen J.G."/>
            <person name="Clay O.K."/>
            <person name="Klein B.S."/>
            <person name="Cuomo C.A."/>
        </authorList>
    </citation>
    <scope>NUCLEOTIDE SEQUENCE [LARGE SCALE GENOMIC DNA]</scope>
    <source>
        <strain evidence="3">UAMH 3008</strain>
    </source>
</reference>
<organism evidence="2 3">
    <name type="scientific">[Emmonsia] crescens</name>
    <dbReference type="NCBI Taxonomy" id="73230"/>
    <lineage>
        <taxon>Eukaryota</taxon>
        <taxon>Fungi</taxon>
        <taxon>Dikarya</taxon>
        <taxon>Ascomycota</taxon>
        <taxon>Pezizomycotina</taxon>
        <taxon>Eurotiomycetes</taxon>
        <taxon>Eurotiomycetidae</taxon>
        <taxon>Onygenales</taxon>
        <taxon>Ajellomycetaceae</taxon>
        <taxon>Emergomyces</taxon>
    </lineage>
</organism>
<dbReference type="PANTHER" id="PTHR21310">
    <property type="entry name" value="AMINOGLYCOSIDE PHOSPHOTRANSFERASE-RELATED-RELATED"/>
    <property type="match status" value="1"/>
</dbReference>
<dbReference type="InterPro" id="IPR011009">
    <property type="entry name" value="Kinase-like_dom_sf"/>
</dbReference>
<protein>
    <recommendedName>
        <fullName evidence="1">Aminoglycoside phosphotransferase domain-containing protein</fullName>
    </recommendedName>
</protein>
<dbReference type="VEuPathDB" id="FungiDB:EMCG_03954"/>
<evidence type="ECO:0000313" key="2">
    <source>
        <dbReference type="EMBL" id="KKZ61398.1"/>
    </source>
</evidence>